<evidence type="ECO:0000256" key="9">
    <source>
        <dbReference type="HAMAP-Rule" id="MF_00911"/>
    </source>
</evidence>
<evidence type="ECO:0000256" key="8">
    <source>
        <dbReference type="ARBA" id="ARBA00023306"/>
    </source>
</evidence>
<feature type="region of interest" description="Disordered" evidence="10">
    <location>
        <begin position="261"/>
        <end position="284"/>
    </location>
</feature>
<dbReference type="InterPro" id="IPR045335">
    <property type="entry name" value="FtsQ_C_sf"/>
</dbReference>
<dbReference type="Pfam" id="PF08478">
    <property type="entry name" value="POTRA_1"/>
    <property type="match status" value="1"/>
</dbReference>
<protein>
    <recommendedName>
        <fullName evidence="9">Cell division protein FtsQ</fullName>
    </recommendedName>
</protein>
<dbReference type="PANTHER" id="PTHR35851">
    <property type="entry name" value="CELL DIVISION PROTEIN FTSQ"/>
    <property type="match status" value="1"/>
</dbReference>
<evidence type="ECO:0000256" key="4">
    <source>
        <dbReference type="ARBA" id="ARBA00022618"/>
    </source>
</evidence>
<evidence type="ECO:0000256" key="5">
    <source>
        <dbReference type="ARBA" id="ARBA00022692"/>
    </source>
</evidence>
<evidence type="ECO:0000256" key="7">
    <source>
        <dbReference type="ARBA" id="ARBA00023136"/>
    </source>
</evidence>
<evidence type="ECO:0000313" key="12">
    <source>
        <dbReference type="EMBL" id="MDH0361608.1"/>
    </source>
</evidence>
<keyword evidence="3 9" id="KW-0997">Cell inner membrane</keyword>
<sequence>MSYSMPAPLDVKLMNVTATAMFGGVAILMLAVVSWWAVRHPAFSIARIVVEGEMLHNNAVTLRANVAPHLTGNFFTIDLKDAREAFEQVPWVRQAEVRREYPNSLRVILHEHEPQAYWGPETGTAMVNTMGEVFEANVGEVEREGLPRLSGPEGSAVEVLRMYYALDPVFTAMGAPIDALTWRDRGSWLVQLDNGASIELGSGKPEEVLQRTQRFVRTLPQITQQYQRTAEALEYADLRYPDGYALRLRGVTTVSREKALEMARRQAAQQQKDSKKTRPTEGRH</sequence>
<evidence type="ECO:0000256" key="6">
    <source>
        <dbReference type="ARBA" id="ARBA00022989"/>
    </source>
</evidence>
<dbReference type="Gene3D" id="3.40.50.11690">
    <property type="entry name" value="Cell division protein FtsQ/DivIB"/>
    <property type="match status" value="1"/>
</dbReference>
<evidence type="ECO:0000259" key="11">
    <source>
        <dbReference type="PROSITE" id="PS51779"/>
    </source>
</evidence>
<organism evidence="12 13">
    <name type="scientific">Comamonas aquatica</name>
    <dbReference type="NCBI Taxonomy" id="225991"/>
    <lineage>
        <taxon>Bacteria</taxon>
        <taxon>Pseudomonadati</taxon>
        <taxon>Pseudomonadota</taxon>
        <taxon>Betaproteobacteria</taxon>
        <taxon>Burkholderiales</taxon>
        <taxon>Comamonadaceae</taxon>
        <taxon>Comamonas</taxon>
    </lineage>
</organism>
<dbReference type="GO" id="GO:0005886">
    <property type="term" value="C:plasma membrane"/>
    <property type="evidence" value="ECO:0007669"/>
    <property type="project" value="UniProtKB-SubCell"/>
</dbReference>
<keyword evidence="8 9" id="KW-0131">Cell cycle</keyword>
<dbReference type="PANTHER" id="PTHR35851:SF1">
    <property type="entry name" value="CELL DIVISION PROTEIN FTSQ"/>
    <property type="match status" value="1"/>
</dbReference>
<keyword evidence="4 9" id="KW-0132">Cell division</keyword>
<dbReference type="EMBL" id="JAODZU010000001">
    <property type="protein sequence ID" value="MDH0361608.1"/>
    <property type="molecule type" value="Genomic_DNA"/>
</dbReference>
<dbReference type="HAMAP" id="MF_00911">
    <property type="entry name" value="FtsQ_subfam"/>
    <property type="match status" value="1"/>
</dbReference>
<gene>
    <name evidence="9" type="primary">ftsQ</name>
    <name evidence="12" type="ORF">N7330_00820</name>
</gene>
<evidence type="ECO:0000256" key="3">
    <source>
        <dbReference type="ARBA" id="ARBA00022519"/>
    </source>
</evidence>
<feature type="transmembrane region" description="Helical" evidence="9">
    <location>
        <begin position="20"/>
        <end position="38"/>
    </location>
</feature>
<comment type="subunit">
    <text evidence="9">Part of a complex composed of FtsB, FtsL and FtsQ.</text>
</comment>
<dbReference type="RefSeq" id="WP_279848799.1">
    <property type="nucleotide sequence ID" value="NZ_CAXONF010000023.1"/>
</dbReference>
<name>A0AA42L0L3_9BURK</name>
<dbReference type="Gene3D" id="3.10.20.310">
    <property type="entry name" value="membrane protein fhac"/>
    <property type="match status" value="1"/>
</dbReference>
<keyword evidence="6 9" id="KW-1133">Transmembrane helix</keyword>
<dbReference type="GO" id="GO:0090529">
    <property type="term" value="P:cell septum assembly"/>
    <property type="evidence" value="ECO:0007669"/>
    <property type="project" value="InterPro"/>
</dbReference>
<dbReference type="AlphaFoldDB" id="A0AA42L0L3"/>
<comment type="subcellular location">
    <subcellularLocation>
        <location evidence="9">Cell inner membrane</location>
        <topology evidence="9">Single-pass type II membrane protein</topology>
    </subcellularLocation>
    <subcellularLocation>
        <location evidence="1">Membrane</location>
    </subcellularLocation>
    <text evidence="9">Localizes to the division septum.</text>
</comment>
<proteinExistence type="inferred from homology"/>
<keyword evidence="2 9" id="KW-1003">Cell membrane</keyword>
<comment type="similarity">
    <text evidence="9">Belongs to the FtsQ/DivIB family. FtsQ subfamily.</text>
</comment>
<evidence type="ECO:0000256" key="2">
    <source>
        <dbReference type="ARBA" id="ARBA00022475"/>
    </source>
</evidence>
<feature type="compositionally biased region" description="Basic and acidic residues" evidence="10">
    <location>
        <begin position="272"/>
        <end position="284"/>
    </location>
</feature>
<dbReference type="GO" id="GO:0043093">
    <property type="term" value="P:FtsZ-dependent cytokinesis"/>
    <property type="evidence" value="ECO:0007669"/>
    <property type="project" value="UniProtKB-UniRule"/>
</dbReference>
<dbReference type="Pfam" id="PF03799">
    <property type="entry name" value="FtsQ_DivIB_C"/>
    <property type="match status" value="1"/>
</dbReference>
<evidence type="ECO:0000313" key="13">
    <source>
        <dbReference type="Proteomes" id="UP001158297"/>
    </source>
</evidence>
<evidence type="ECO:0000256" key="1">
    <source>
        <dbReference type="ARBA" id="ARBA00004370"/>
    </source>
</evidence>
<evidence type="ECO:0000256" key="10">
    <source>
        <dbReference type="SAM" id="MobiDB-lite"/>
    </source>
</evidence>
<dbReference type="Proteomes" id="UP001158297">
    <property type="component" value="Unassembled WGS sequence"/>
</dbReference>
<feature type="domain" description="POTRA" evidence="11">
    <location>
        <begin position="43"/>
        <end position="112"/>
    </location>
</feature>
<comment type="caution">
    <text evidence="12">The sequence shown here is derived from an EMBL/GenBank/DDBJ whole genome shotgun (WGS) entry which is preliminary data.</text>
</comment>
<comment type="function">
    <text evidence="9">Essential cell division protein. May link together the upstream cell division proteins, which are predominantly cytoplasmic, with the downstream cell division proteins, which are predominantly periplasmic. May control correct divisome assembly.</text>
</comment>
<dbReference type="PROSITE" id="PS51779">
    <property type="entry name" value="POTRA"/>
    <property type="match status" value="1"/>
</dbReference>
<dbReference type="InterPro" id="IPR026579">
    <property type="entry name" value="FtsQ"/>
</dbReference>
<dbReference type="InterPro" id="IPR034746">
    <property type="entry name" value="POTRA"/>
</dbReference>
<keyword evidence="5 9" id="KW-0812">Transmembrane</keyword>
<dbReference type="GO" id="GO:0032153">
    <property type="term" value="C:cell division site"/>
    <property type="evidence" value="ECO:0007669"/>
    <property type="project" value="UniProtKB-UniRule"/>
</dbReference>
<reference evidence="12" key="1">
    <citation type="submission" date="2022-09" db="EMBL/GenBank/DDBJ databases">
        <title>Intensive care unit water sources are persistently colonized with multi-drug resistant bacteria and are the site of extensive horizontal gene transfer of antibiotic resistance genes.</title>
        <authorList>
            <person name="Diorio-Toth L."/>
        </authorList>
    </citation>
    <scope>NUCLEOTIDE SEQUENCE</scope>
    <source>
        <strain evidence="12">GD04130</strain>
    </source>
</reference>
<accession>A0AA42L0L3</accession>
<keyword evidence="7 9" id="KW-0472">Membrane</keyword>
<dbReference type="InterPro" id="IPR005548">
    <property type="entry name" value="Cell_div_FtsQ/DivIB_C"/>
</dbReference>
<dbReference type="InterPro" id="IPR013685">
    <property type="entry name" value="POTRA_FtsQ_type"/>
</dbReference>